<evidence type="ECO:0000313" key="3">
    <source>
        <dbReference type="EMBL" id="GAA3874224.1"/>
    </source>
</evidence>
<dbReference type="PRINTS" id="PR00080">
    <property type="entry name" value="SDRFAMILY"/>
</dbReference>
<dbReference type="InterPro" id="IPR002347">
    <property type="entry name" value="SDR_fam"/>
</dbReference>
<dbReference type="RefSeq" id="WP_425549860.1">
    <property type="nucleotide sequence ID" value="NZ_BAABDF010000007.1"/>
</dbReference>
<reference evidence="4" key="1">
    <citation type="journal article" date="2019" name="Int. J. Syst. Evol. Microbiol.">
        <title>The Global Catalogue of Microorganisms (GCM) 10K type strain sequencing project: providing services to taxonomists for standard genome sequencing and annotation.</title>
        <authorList>
            <consortium name="The Broad Institute Genomics Platform"/>
            <consortium name="The Broad Institute Genome Sequencing Center for Infectious Disease"/>
            <person name="Wu L."/>
            <person name="Ma J."/>
        </authorList>
    </citation>
    <scope>NUCLEOTIDE SEQUENCE [LARGE SCALE GENOMIC DNA]</scope>
    <source>
        <strain evidence="4">JCM 17190</strain>
    </source>
</reference>
<dbReference type="Gene3D" id="3.40.50.720">
    <property type="entry name" value="NAD(P)-binding Rossmann-like Domain"/>
    <property type="match status" value="1"/>
</dbReference>
<protein>
    <submittedName>
        <fullName evidence="3">2-dehydro-3-deoxy-D-gluconate 5-dehydrogenase KduD</fullName>
    </submittedName>
</protein>
<dbReference type="PANTHER" id="PTHR42760">
    <property type="entry name" value="SHORT-CHAIN DEHYDROGENASES/REDUCTASES FAMILY MEMBER"/>
    <property type="match status" value="1"/>
</dbReference>
<evidence type="ECO:0000313" key="4">
    <source>
        <dbReference type="Proteomes" id="UP001399917"/>
    </source>
</evidence>
<dbReference type="Proteomes" id="UP001399917">
    <property type="component" value="Unassembled WGS sequence"/>
</dbReference>
<name>A0ABP7KFM0_9RHOB</name>
<dbReference type="Pfam" id="PF13561">
    <property type="entry name" value="adh_short_C2"/>
    <property type="match status" value="1"/>
</dbReference>
<dbReference type="InterPro" id="IPR036291">
    <property type="entry name" value="NAD(P)-bd_dom_sf"/>
</dbReference>
<comment type="similarity">
    <text evidence="1">Belongs to the short-chain dehydrogenases/reductases (SDR) family.</text>
</comment>
<evidence type="ECO:0000256" key="1">
    <source>
        <dbReference type="ARBA" id="ARBA00006484"/>
    </source>
</evidence>
<proteinExistence type="inferred from homology"/>
<dbReference type="PANTHER" id="PTHR42760:SF5">
    <property type="entry name" value="2-DEHYDRO-3-DEOXY-D-GLUCONATE 5-DEHYDROGENASE"/>
    <property type="match status" value="1"/>
</dbReference>
<comment type="caution">
    <text evidence="3">The sequence shown here is derived from an EMBL/GenBank/DDBJ whole genome shotgun (WGS) entry which is preliminary data.</text>
</comment>
<keyword evidence="4" id="KW-1185">Reference proteome</keyword>
<dbReference type="SUPFAM" id="SSF51735">
    <property type="entry name" value="NAD(P)-binding Rossmann-fold domains"/>
    <property type="match status" value="1"/>
</dbReference>
<dbReference type="PROSITE" id="PS00061">
    <property type="entry name" value="ADH_SHORT"/>
    <property type="match status" value="1"/>
</dbReference>
<organism evidence="3 4">
    <name type="scientific">Celeribacter arenosi</name>
    <dbReference type="NCBI Taxonomy" id="792649"/>
    <lineage>
        <taxon>Bacteria</taxon>
        <taxon>Pseudomonadati</taxon>
        <taxon>Pseudomonadota</taxon>
        <taxon>Alphaproteobacteria</taxon>
        <taxon>Rhodobacterales</taxon>
        <taxon>Roseobacteraceae</taxon>
        <taxon>Celeribacter</taxon>
    </lineage>
</organism>
<dbReference type="InterPro" id="IPR011286">
    <property type="entry name" value="2-deoxy-D-gluc_3_DH"/>
</dbReference>
<gene>
    <name evidence="3" type="primary">kduD</name>
    <name evidence="3" type="ORF">GCM10022404_25150</name>
</gene>
<dbReference type="PRINTS" id="PR00081">
    <property type="entry name" value="GDHRDH"/>
</dbReference>
<dbReference type="NCBIfam" id="TIGR01832">
    <property type="entry name" value="kduD"/>
    <property type="match status" value="1"/>
</dbReference>
<dbReference type="EMBL" id="BAABDF010000007">
    <property type="protein sequence ID" value="GAA3874224.1"/>
    <property type="molecule type" value="Genomic_DNA"/>
</dbReference>
<accession>A0ABP7KFM0</accession>
<keyword evidence="2" id="KW-0560">Oxidoreductase</keyword>
<sequence length="247" mass="25812">MSDLFSLKGRKALVTGANTGIGQAIAVTLAGQGADVTCAGRRDCDETVAIITDLGGTARSVLLDFADPMAARDIFEGAGYDILVNNAGIIRRADSTDYTEADWDAVIDVNQKALFFTCQAFGRALIADGKPGAIVNIASLLSFQGGIRVPAYTASKHAVAGITKILANEWAPHNITVNAIAPGYISTNNTEALRADPARNKSILDRIPAGRWGDPEDIAGTAAYLCSNAAKYVTGAVLNVDGGWLAR</sequence>
<evidence type="ECO:0000256" key="2">
    <source>
        <dbReference type="ARBA" id="ARBA00023002"/>
    </source>
</evidence>
<dbReference type="InterPro" id="IPR020904">
    <property type="entry name" value="Sc_DH/Rdtase_CS"/>
</dbReference>